<dbReference type="Pfam" id="PF13416">
    <property type="entry name" value="SBP_bac_8"/>
    <property type="match status" value="1"/>
</dbReference>
<dbReference type="InterPro" id="IPR006059">
    <property type="entry name" value="SBP"/>
</dbReference>
<organism evidence="2 3">
    <name type="scientific">Rothia nasimurium</name>
    <dbReference type="NCBI Taxonomy" id="85336"/>
    <lineage>
        <taxon>Bacteria</taxon>
        <taxon>Bacillati</taxon>
        <taxon>Actinomycetota</taxon>
        <taxon>Actinomycetes</taxon>
        <taxon>Micrococcales</taxon>
        <taxon>Micrococcaceae</taxon>
        <taxon>Rothia</taxon>
    </lineage>
</organism>
<dbReference type="EMBL" id="LXWF01000041">
    <property type="protein sequence ID" value="ORC16053.1"/>
    <property type="molecule type" value="Genomic_DNA"/>
</dbReference>
<keyword evidence="1" id="KW-0732">Signal</keyword>
<dbReference type="Gene3D" id="3.40.190.10">
    <property type="entry name" value="Periplasmic binding protein-like II"/>
    <property type="match status" value="1"/>
</dbReference>
<dbReference type="PANTHER" id="PTHR43649">
    <property type="entry name" value="ARABINOSE-BINDING PROTEIN-RELATED"/>
    <property type="match status" value="1"/>
</dbReference>
<evidence type="ECO:0000313" key="2">
    <source>
        <dbReference type="EMBL" id="ORC16053.1"/>
    </source>
</evidence>
<sequence>MNITRRSVLSLAGLAAATAALSACAGTGSGTASAQQEGNGTLQFWSNHPGSSRDIEQQLIDAWNAANPDTPAELIDGGKNYEELGQKFNAALSGGELPDVIVASDVTWFNFAFTGATTPLNDLWESEGIDTSTYVETLLADYTYDGKNYGVPYSRSTPLMYWYTTDLEKAGLPTDGTGPATWQEFAETWAPKLKEATGKPALTVADGSNYLDWYFQGAFWTFGGAYSTEWDLKFTDPKTIEAGTFLQTMVKDGYISVVKDSANEFGIGNACGLLESTGSLGGLKESATGDFITTYLPGPKPGTTTGGAGLAIPAGISEERKKIAVKFIDFITNTENTITFTQATGYMPVRTDAADVPEQAAYMDENPNAATAIRQLNENTKSQDYARVFINGGGQAIGGALDKIVAGQDVETVFTALQDELQATYDRDIKPNL</sequence>
<dbReference type="OrthoDB" id="2510110at2"/>
<dbReference type="SUPFAM" id="SSF53850">
    <property type="entry name" value="Periplasmic binding protein-like II"/>
    <property type="match status" value="1"/>
</dbReference>
<name>A0A1Y1RN92_9MICC</name>
<reference evidence="2 3" key="1">
    <citation type="submission" date="2016-05" db="EMBL/GenBank/DDBJ databases">
        <title>Draft genome sequence of a porcine commensal Rothia nasimurium.</title>
        <authorList>
            <person name="Gaiser R.A."/>
            <person name="Van Baarlen P."/>
            <person name="Wells J.M."/>
        </authorList>
    </citation>
    <scope>NUCLEOTIDE SEQUENCE [LARGE SCALE GENOMIC DNA]</scope>
    <source>
        <strain evidence="2 3">PT-32</strain>
    </source>
</reference>
<feature type="signal peptide" evidence="1">
    <location>
        <begin position="1"/>
        <end position="25"/>
    </location>
</feature>
<evidence type="ECO:0000313" key="3">
    <source>
        <dbReference type="Proteomes" id="UP000192359"/>
    </source>
</evidence>
<dbReference type="CDD" id="cd14748">
    <property type="entry name" value="PBP2_UgpB"/>
    <property type="match status" value="1"/>
</dbReference>
<dbReference type="PROSITE" id="PS51318">
    <property type="entry name" value="TAT"/>
    <property type="match status" value="1"/>
</dbReference>
<dbReference type="InterPro" id="IPR006311">
    <property type="entry name" value="TAT_signal"/>
</dbReference>
<feature type="chain" id="PRO_5038554349" evidence="1">
    <location>
        <begin position="26"/>
        <end position="433"/>
    </location>
</feature>
<dbReference type="Proteomes" id="UP000192359">
    <property type="component" value="Unassembled WGS sequence"/>
</dbReference>
<keyword evidence="3" id="KW-1185">Reference proteome</keyword>
<dbReference type="RefSeq" id="WP_083092590.1">
    <property type="nucleotide sequence ID" value="NZ_LXWF01000041.1"/>
</dbReference>
<dbReference type="InterPro" id="IPR050490">
    <property type="entry name" value="Bact_solute-bd_prot1"/>
</dbReference>
<dbReference type="PROSITE" id="PS51257">
    <property type="entry name" value="PROKAR_LIPOPROTEIN"/>
    <property type="match status" value="1"/>
</dbReference>
<accession>A0A1Y1RN92</accession>
<protein>
    <submittedName>
        <fullName evidence="2">ABC transporter substrate-binding protein</fullName>
    </submittedName>
</protein>
<proteinExistence type="predicted"/>
<evidence type="ECO:0000256" key="1">
    <source>
        <dbReference type="SAM" id="SignalP"/>
    </source>
</evidence>
<dbReference type="AlphaFoldDB" id="A0A1Y1RN92"/>
<gene>
    <name evidence="2" type="ORF">A7979_05435</name>
</gene>
<comment type="caution">
    <text evidence="2">The sequence shown here is derived from an EMBL/GenBank/DDBJ whole genome shotgun (WGS) entry which is preliminary data.</text>
</comment>
<dbReference type="PANTHER" id="PTHR43649:SF30">
    <property type="entry name" value="ABC TRANSPORTER SUBSTRATE-BINDING PROTEIN"/>
    <property type="match status" value="1"/>
</dbReference>